<dbReference type="InterPro" id="IPR000380">
    <property type="entry name" value="Topo_IA"/>
</dbReference>
<dbReference type="PANTHER" id="PTHR11390:SF21">
    <property type="entry name" value="DNA TOPOISOMERASE 3-ALPHA"/>
    <property type="match status" value="1"/>
</dbReference>
<dbReference type="Gene3D" id="1.10.290.10">
    <property type="entry name" value="Topoisomerase I, domain 4"/>
    <property type="match status" value="1"/>
</dbReference>
<evidence type="ECO:0000313" key="11">
    <source>
        <dbReference type="EMBL" id="KAK8846208.1"/>
    </source>
</evidence>
<gene>
    <name evidence="11" type="ORF">M9Y10_020214</name>
</gene>
<dbReference type="CDD" id="cd00186">
    <property type="entry name" value="TOP1Ac"/>
    <property type="match status" value="1"/>
</dbReference>
<sequence>MKILLCVAEKPSVARTATSILSKGNFQTENTRDQYVKNFTFRSNFQNEEVDVIFTSVKGHLYELAFPEEKKSWNTVDPLSLFSCQVISIVPQSNKDILNNLNRVSRRASILMLWLDNDREGENISEEVEDACKKANPRLTVHRARFSALSAHDVYQAFNHPTQINRADSLAVKLRAETDLRTGAAFTRFQTTKFSSMANRLYKNLGEDEKKVISYGTCQFPTLGFIVDAYIKHQSFTPETFWYIQCVIKKDNISCELKWFRKHLFCKLSVFALYASILDNPEATVLNIESKQTQKEKPLPLATVEFQRRVSKYLKIDPHTAMNIAEKIYASGYISYPRTETDSYPQNFDFQNIINSLAQCGDANISQYAQNFQMFPPRNGHHTDNAHPPIYPLKPPNGLVGDELKIYNFIARHFLASISKNAIGEETKVYFDVGGEDFTLKGLRIIERNFLDIYPYYPWNGNIIPLFTVGEKLMPALIKMLEGSTTAPPLLSEPELIKLMDKEGIGTDATIAEHIQKIITRNYTEKRGDTFYPTKVGLALILGYQQMGLDFDKPKLRADLEKTMQQISRNPGIYDQEKKRIINEYKNAYSTVSDMSVILERSFRNQINSPDPIPQGLPPPTDSSSNRPATRGRGRGGNTRGRGGTRGNRGARK</sequence>
<evidence type="ECO:0000256" key="6">
    <source>
        <dbReference type="ARBA" id="ARBA00023235"/>
    </source>
</evidence>
<accession>A0ABR2HGI5</accession>
<evidence type="ECO:0000313" key="12">
    <source>
        <dbReference type="Proteomes" id="UP001470230"/>
    </source>
</evidence>
<dbReference type="SMART" id="SM00493">
    <property type="entry name" value="TOPRIM"/>
    <property type="match status" value="1"/>
</dbReference>
<comment type="caution">
    <text evidence="11">The sequence shown here is derived from an EMBL/GenBank/DDBJ whole genome shotgun (WGS) entry which is preliminary data.</text>
</comment>
<comment type="similarity">
    <text evidence="2 7">Belongs to the type IA topoisomerase family.</text>
</comment>
<dbReference type="InterPro" id="IPR003602">
    <property type="entry name" value="Topo_IA_DNA-bd_dom"/>
</dbReference>
<protein>
    <recommendedName>
        <fullName evidence="3 7">DNA topoisomerase</fullName>
        <ecNumber evidence="3 7">5.6.2.1</ecNumber>
    </recommendedName>
</protein>
<reference evidence="11 12" key="1">
    <citation type="submission" date="2024-04" db="EMBL/GenBank/DDBJ databases">
        <title>Tritrichomonas musculus Genome.</title>
        <authorList>
            <person name="Alves-Ferreira E."/>
            <person name="Grigg M."/>
            <person name="Lorenzi H."/>
            <person name="Galac M."/>
        </authorList>
    </citation>
    <scope>NUCLEOTIDE SEQUENCE [LARGE SCALE GENOMIC DNA]</scope>
    <source>
        <strain evidence="11 12">EAF2021</strain>
    </source>
</reference>
<dbReference type="Pfam" id="PF01131">
    <property type="entry name" value="Topoisom_bac"/>
    <property type="match status" value="1"/>
</dbReference>
<evidence type="ECO:0000256" key="3">
    <source>
        <dbReference type="ARBA" id="ARBA00012891"/>
    </source>
</evidence>
<evidence type="ECO:0000259" key="9">
    <source>
        <dbReference type="PROSITE" id="PS50880"/>
    </source>
</evidence>
<evidence type="ECO:0000256" key="1">
    <source>
        <dbReference type="ARBA" id="ARBA00000213"/>
    </source>
</evidence>
<name>A0ABR2HGI5_9EUKA</name>
<dbReference type="InterPro" id="IPR006171">
    <property type="entry name" value="TOPRIM_dom"/>
</dbReference>
<dbReference type="PROSITE" id="PS50880">
    <property type="entry name" value="TOPRIM"/>
    <property type="match status" value="1"/>
</dbReference>
<dbReference type="PROSITE" id="PS52039">
    <property type="entry name" value="TOPO_IA_2"/>
    <property type="match status" value="1"/>
</dbReference>
<dbReference type="PRINTS" id="PR00417">
    <property type="entry name" value="PRTPISMRASEI"/>
</dbReference>
<feature type="region of interest" description="Disordered" evidence="8">
    <location>
        <begin position="606"/>
        <end position="653"/>
    </location>
</feature>
<dbReference type="InterPro" id="IPR003601">
    <property type="entry name" value="Topo_IA_2"/>
</dbReference>
<feature type="domain" description="Toprim" evidence="9">
    <location>
        <begin position="3"/>
        <end position="147"/>
    </location>
</feature>
<evidence type="ECO:0000256" key="7">
    <source>
        <dbReference type="RuleBase" id="RU362092"/>
    </source>
</evidence>
<keyword evidence="5 7" id="KW-0238">DNA-binding</keyword>
<keyword evidence="4 7" id="KW-0799">Topoisomerase</keyword>
<comment type="catalytic activity">
    <reaction evidence="1 7">
        <text>ATP-independent breakage of single-stranded DNA, followed by passage and rejoining.</text>
        <dbReference type="EC" id="5.6.2.1"/>
    </reaction>
</comment>
<dbReference type="Gene3D" id="2.70.20.10">
    <property type="entry name" value="Topoisomerase I, domain 3"/>
    <property type="match status" value="1"/>
</dbReference>
<dbReference type="Pfam" id="PF01751">
    <property type="entry name" value="Toprim"/>
    <property type="match status" value="1"/>
</dbReference>
<evidence type="ECO:0000256" key="8">
    <source>
        <dbReference type="SAM" id="MobiDB-lite"/>
    </source>
</evidence>
<evidence type="ECO:0000256" key="5">
    <source>
        <dbReference type="ARBA" id="ARBA00023125"/>
    </source>
</evidence>
<keyword evidence="12" id="KW-1185">Reference proteome</keyword>
<dbReference type="InterPro" id="IPR013825">
    <property type="entry name" value="Topo_IA_cen_sub2"/>
</dbReference>
<dbReference type="Gene3D" id="1.10.460.10">
    <property type="entry name" value="Topoisomerase I, domain 2"/>
    <property type="match status" value="1"/>
</dbReference>
<dbReference type="Proteomes" id="UP001470230">
    <property type="component" value="Unassembled WGS sequence"/>
</dbReference>
<dbReference type="InterPro" id="IPR023405">
    <property type="entry name" value="Topo_IA_core_domain"/>
</dbReference>
<proteinExistence type="inferred from homology"/>
<dbReference type="SMART" id="SM00436">
    <property type="entry name" value="TOP1Bc"/>
    <property type="match status" value="1"/>
</dbReference>
<dbReference type="Gene3D" id="3.40.50.140">
    <property type="match status" value="1"/>
</dbReference>
<dbReference type="CDD" id="cd03362">
    <property type="entry name" value="TOPRIM_TopoIA_TopoIII"/>
    <property type="match status" value="1"/>
</dbReference>
<organism evidence="11 12">
    <name type="scientific">Tritrichomonas musculus</name>
    <dbReference type="NCBI Taxonomy" id="1915356"/>
    <lineage>
        <taxon>Eukaryota</taxon>
        <taxon>Metamonada</taxon>
        <taxon>Parabasalia</taxon>
        <taxon>Tritrichomonadida</taxon>
        <taxon>Tritrichomonadidae</taxon>
        <taxon>Tritrichomonas</taxon>
    </lineage>
</organism>
<dbReference type="EC" id="5.6.2.1" evidence="3 7"/>
<dbReference type="InterPro" id="IPR013824">
    <property type="entry name" value="Topo_IA_cen_sub1"/>
</dbReference>
<dbReference type="SMART" id="SM00437">
    <property type="entry name" value="TOP1Ac"/>
    <property type="match status" value="1"/>
</dbReference>
<dbReference type="PANTHER" id="PTHR11390">
    <property type="entry name" value="PROKARYOTIC DNA TOPOISOMERASE"/>
    <property type="match status" value="1"/>
</dbReference>
<dbReference type="InterPro" id="IPR013826">
    <property type="entry name" value="Topo_IA_cen_sub3"/>
</dbReference>
<dbReference type="EMBL" id="JAPFFF010000029">
    <property type="protein sequence ID" value="KAK8846208.1"/>
    <property type="molecule type" value="Genomic_DNA"/>
</dbReference>
<feature type="compositionally biased region" description="Pro residues" evidence="8">
    <location>
        <begin position="611"/>
        <end position="621"/>
    </location>
</feature>
<keyword evidence="6 7" id="KW-0413">Isomerase</keyword>
<dbReference type="SUPFAM" id="SSF56712">
    <property type="entry name" value="Prokaryotic type I DNA topoisomerase"/>
    <property type="match status" value="1"/>
</dbReference>
<dbReference type="InterPro" id="IPR034144">
    <property type="entry name" value="TOPRIM_TopoIII"/>
</dbReference>
<comment type="function">
    <text evidence="7">Introduces a single-strand break via transesterification at a target site in duplex DNA. Releases the supercoiling and torsional tension of DNA introduced during the DNA replication and transcription by transiently cleaving and rejoining one strand of the DNA duplex. The scissile phosphodiester is attacked by the catalytic tyrosine of the enzyme, resulting in the formation of a DNA-(5'-phosphotyrosyl)-enzyme intermediate and the expulsion of a 3'-OH DNA strand.</text>
</comment>
<feature type="domain" description="Topo IA-type catalytic" evidence="10">
    <location>
        <begin position="165"/>
        <end position="589"/>
    </location>
</feature>
<feature type="compositionally biased region" description="Gly residues" evidence="8">
    <location>
        <begin position="635"/>
        <end position="647"/>
    </location>
</feature>
<dbReference type="InterPro" id="IPR013497">
    <property type="entry name" value="Topo_IA_cen"/>
</dbReference>
<evidence type="ECO:0000256" key="2">
    <source>
        <dbReference type="ARBA" id="ARBA00009446"/>
    </source>
</evidence>
<evidence type="ECO:0000259" key="10">
    <source>
        <dbReference type="PROSITE" id="PS52039"/>
    </source>
</evidence>
<evidence type="ECO:0000256" key="4">
    <source>
        <dbReference type="ARBA" id="ARBA00023029"/>
    </source>
</evidence>